<sequence>MPISPSSMINQYKFEDEPELRDLFITVDDPESHITAIETFITYRVVTKTSRGEFDSSEYEVRRRYQDFLWLKNKLEAAHPTLIIPELSSHKKQGPGLLSRMGQTVRAVASSVRGGVKNRPETFTEMNDYMETFSQKINVLDKIAHRIYKEEREYFNEMKEYGPIHTLWSASEEDIADSLKGVASCIDKCCKATEKRMAGLSENLLPILHEYVLYSEILMGVLKRRDQIQGELDSKVDALANKKPEKDLFSEEIGKLEDKVECANNALKADWDRWKQNMQCDMRSTFTNVAENNLRYYEECLATWESFLASQTVDLHVEEDSEDKP</sequence>
<dbReference type="PANTHER" id="PTHR45949">
    <property type="entry name" value="SORTING NEXIN-4"/>
    <property type="match status" value="1"/>
</dbReference>
<organism evidence="5 6">
    <name type="scientific">Buteo japonicus</name>
    <dbReference type="NCBI Taxonomy" id="224669"/>
    <lineage>
        <taxon>Eukaryota</taxon>
        <taxon>Metazoa</taxon>
        <taxon>Chordata</taxon>
        <taxon>Craniata</taxon>
        <taxon>Vertebrata</taxon>
        <taxon>Euteleostomi</taxon>
        <taxon>Archelosauria</taxon>
        <taxon>Archosauria</taxon>
        <taxon>Dinosauria</taxon>
        <taxon>Saurischia</taxon>
        <taxon>Theropoda</taxon>
        <taxon>Coelurosauria</taxon>
        <taxon>Aves</taxon>
        <taxon>Neognathae</taxon>
        <taxon>Neoaves</taxon>
        <taxon>Telluraves</taxon>
        <taxon>Accipitrimorphae</taxon>
        <taxon>Accipitriformes</taxon>
        <taxon>Accipitridae</taxon>
        <taxon>Accipitrinae</taxon>
        <taxon>Buteo</taxon>
    </lineage>
</organism>
<keyword evidence="2" id="KW-0813">Transport</keyword>
<evidence type="ECO:0000256" key="2">
    <source>
        <dbReference type="ARBA" id="ARBA00022448"/>
    </source>
</evidence>
<evidence type="ECO:0000313" key="5">
    <source>
        <dbReference type="Ensembl" id="ENSBJAP00000012995.1"/>
    </source>
</evidence>
<dbReference type="SUPFAM" id="SSF64268">
    <property type="entry name" value="PX domain"/>
    <property type="match status" value="1"/>
</dbReference>
<protein>
    <submittedName>
        <fullName evidence="5">Sorting nexin 7</fullName>
    </submittedName>
</protein>
<evidence type="ECO:0000256" key="1">
    <source>
        <dbReference type="ARBA" id="ARBA00010883"/>
    </source>
</evidence>
<reference evidence="5" key="1">
    <citation type="submission" date="2025-08" db="UniProtKB">
        <authorList>
            <consortium name="Ensembl"/>
        </authorList>
    </citation>
    <scope>IDENTIFICATION</scope>
</reference>
<dbReference type="GO" id="GO:0005769">
    <property type="term" value="C:early endosome"/>
    <property type="evidence" value="ECO:0007669"/>
    <property type="project" value="TreeGrafter"/>
</dbReference>
<dbReference type="InterPro" id="IPR001683">
    <property type="entry name" value="PX_dom"/>
</dbReference>
<dbReference type="Pfam" id="PF00787">
    <property type="entry name" value="PX"/>
    <property type="match status" value="1"/>
</dbReference>
<comment type="similarity">
    <text evidence="1">Belongs to the sorting nexin family.</text>
</comment>
<dbReference type="InterPro" id="IPR027267">
    <property type="entry name" value="AH/BAR_dom_sf"/>
</dbReference>
<dbReference type="Gene3D" id="3.30.1520.10">
    <property type="entry name" value="Phox-like domain"/>
    <property type="match status" value="1"/>
</dbReference>
<dbReference type="AlphaFoldDB" id="A0A8C0B869"/>
<dbReference type="GO" id="GO:0000422">
    <property type="term" value="P:autophagy of mitochondrion"/>
    <property type="evidence" value="ECO:0007669"/>
    <property type="project" value="TreeGrafter"/>
</dbReference>
<dbReference type="GO" id="GO:0061709">
    <property type="term" value="P:reticulophagy"/>
    <property type="evidence" value="ECO:0007669"/>
    <property type="project" value="TreeGrafter"/>
</dbReference>
<evidence type="ECO:0000313" key="6">
    <source>
        <dbReference type="Proteomes" id="UP000694555"/>
    </source>
</evidence>
<dbReference type="Proteomes" id="UP000694555">
    <property type="component" value="Unplaced"/>
</dbReference>
<dbReference type="PANTHER" id="PTHR45949:SF3">
    <property type="entry name" value="SORTING NEXIN-7"/>
    <property type="match status" value="1"/>
</dbReference>
<dbReference type="GO" id="GO:0035091">
    <property type="term" value="F:phosphatidylinositol binding"/>
    <property type="evidence" value="ECO:0007669"/>
    <property type="project" value="InterPro"/>
</dbReference>
<dbReference type="SUPFAM" id="SSF103657">
    <property type="entry name" value="BAR/IMD domain-like"/>
    <property type="match status" value="1"/>
</dbReference>
<keyword evidence="3" id="KW-0653">Protein transport</keyword>
<keyword evidence="6" id="KW-1185">Reference proteome</keyword>
<accession>A0A8C0B869</accession>
<evidence type="ECO:0000256" key="3">
    <source>
        <dbReference type="ARBA" id="ARBA00022927"/>
    </source>
</evidence>
<evidence type="ECO:0000259" key="4">
    <source>
        <dbReference type="PROSITE" id="PS50195"/>
    </source>
</evidence>
<dbReference type="InterPro" id="IPR036871">
    <property type="entry name" value="PX_dom_sf"/>
</dbReference>
<dbReference type="Ensembl" id="ENSBJAT00000013352.1">
    <property type="protein sequence ID" value="ENSBJAP00000012995.1"/>
    <property type="gene ID" value="ENSBJAG00000008694.1"/>
</dbReference>
<feature type="domain" description="PX" evidence="4">
    <location>
        <begin position="21"/>
        <end position="175"/>
    </location>
</feature>
<proteinExistence type="inferred from homology"/>
<dbReference type="GO" id="GO:0032456">
    <property type="term" value="P:endocytic recycling"/>
    <property type="evidence" value="ECO:0007669"/>
    <property type="project" value="TreeGrafter"/>
</dbReference>
<dbReference type="Gene3D" id="1.20.1270.60">
    <property type="entry name" value="Arfaptin homology (AH) domain/BAR domain"/>
    <property type="match status" value="1"/>
</dbReference>
<reference evidence="5" key="2">
    <citation type="submission" date="2025-09" db="UniProtKB">
        <authorList>
            <consortium name="Ensembl"/>
        </authorList>
    </citation>
    <scope>IDENTIFICATION</scope>
</reference>
<dbReference type="GO" id="GO:0034727">
    <property type="term" value="P:piecemeal microautophagy of the nucleus"/>
    <property type="evidence" value="ECO:0007669"/>
    <property type="project" value="TreeGrafter"/>
</dbReference>
<name>A0A8C0B869_9AVES</name>
<dbReference type="GO" id="GO:0015031">
    <property type="term" value="P:protein transport"/>
    <property type="evidence" value="ECO:0007669"/>
    <property type="project" value="UniProtKB-KW"/>
</dbReference>
<dbReference type="GO" id="GO:0000407">
    <property type="term" value="C:phagophore assembly site"/>
    <property type="evidence" value="ECO:0007669"/>
    <property type="project" value="TreeGrafter"/>
</dbReference>
<dbReference type="PROSITE" id="PS50195">
    <property type="entry name" value="PX"/>
    <property type="match status" value="1"/>
</dbReference>